<evidence type="ECO:0000313" key="1">
    <source>
        <dbReference type="EnsemblMetazoa" id="Aqu2.1.12931_001"/>
    </source>
</evidence>
<organism evidence="1">
    <name type="scientific">Amphimedon queenslandica</name>
    <name type="common">Sponge</name>
    <dbReference type="NCBI Taxonomy" id="400682"/>
    <lineage>
        <taxon>Eukaryota</taxon>
        <taxon>Metazoa</taxon>
        <taxon>Porifera</taxon>
        <taxon>Demospongiae</taxon>
        <taxon>Heteroscleromorpha</taxon>
        <taxon>Haplosclerida</taxon>
        <taxon>Niphatidae</taxon>
        <taxon>Amphimedon</taxon>
    </lineage>
</organism>
<dbReference type="EnsemblMetazoa" id="Aqu2.1.12931_001">
    <property type="protein sequence ID" value="Aqu2.1.12931_001"/>
    <property type="gene ID" value="Aqu2.1.12931"/>
</dbReference>
<protein>
    <submittedName>
        <fullName evidence="1">Uncharacterized protein</fullName>
    </submittedName>
</protein>
<reference evidence="1" key="1">
    <citation type="submission" date="2017-05" db="UniProtKB">
        <authorList>
            <consortium name="EnsemblMetazoa"/>
        </authorList>
    </citation>
    <scope>IDENTIFICATION</scope>
</reference>
<dbReference type="InParanoid" id="A0A1X7TEK8"/>
<accession>A0A1X7TEK8</accession>
<proteinExistence type="predicted"/>
<sequence>NKLIKTRLTAANAVNIRKETVKYDELTINEQQKGGKTFFKMLDSVRHVL</sequence>
<dbReference type="AlphaFoldDB" id="A0A1X7TEK8"/>
<name>A0A1X7TEK8_AMPQE</name>